<sequence length="79" mass="9166">MMDEQTRATLKEMEEHSRFPTGIGRMERGECPRGFRSPTACMLCPNGHMLECHFPYTCEEVECSHYQREMEAEYDTGGL</sequence>
<dbReference type="AlphaFoldDB" id="X1UZ48"/>
<evidence type="ECO:0000313" key="1">
    <source>
        <dbReference type="EMBL" id="GAJ08862.1"/>
    </source>
</evidence>
<reference evidence="1" key="1">
    <citation type="journal article" date="2014" name="Front. Microbiol.">
        <title>High frequency of phylogenetically diverse reductive dehalogenase-homologous genes in deep subseafloor sedimentary metagenomes.</title>
        <authorList>
            <person name="Kawai M."/>
            <person name="Futagami T."/>
            <person name="Toyoda A."/>
            <person name="Takaki Y."/>
            <person name="Nishi S."/>
            <person name="Hori S."/>
            <person name="Arai W."/>
            <person name="Tsubouchi T."/>
            <person name="Morono Y."/>
            <person name="Uchiyama I."/>
            <person name="Ito T."/>
            <person name="Fujiyama A."/>
            <person name="Inagaki F."/>
            <person name="Takami H."/>
        </authorList>
    </citation>
    <scope>NUCLEOTIDE SEQUENCE</scope>
    <source>
        <strain evidence="1">Expedition CK06-06</strain>
    </source>
</reference>
<organism evidence="1">
    <name type="scientific">marine sediment metagenome</name>
    <dbReference type="NCBI Taxonomy" id="412755"/>
    <lineage>
        <taxon>unclassified sequences</taxon>
        <taxon>metagenomes</taxon>
        <taxon>ecological metagenomes</taxon>
    </lineage>
</organism>
<name>X1UZ48_9ZZZZ</name>
<gene>
    <name evidence="1" type="ORF">S12H4_54268</name>
</gene>
<proteinExistence type="predicted"/>
<protein>
    <submittedName>
        <fullName evidence="1">Uncharacterized protein</fullName>
    </submittedName>
</protein>
<comment type="caution">
    <text evidence="1">The sequence shown here is derived from an EMBL/GenBank/DDBJ whole genome shotgun (WGS) entry which is preliminary data.</text>
</comment>
<dbReference type="EMBL" id="BARW01034671">
    <property type="protein sequence ID" value="GAJ08862.1"/>
    <property type="molecule type" value="Genomic_DNA"/>
</dbReference>
<accession>X1UZ48</accession>